<evidence type="ECO:0000256" key="5">
    <source>
        <dbReference type="ARBA" id="ARBA00022692"/>
    </source>
</evidence>
<feature type="transmembrane region" description="Helical" evidence="9">
    <location>
        <begin position="87"/>
        <end position="108"/>
    </location>
</feature>
<keyword evidence="2 9" id="KW-0813">Transport</keyword>
<evidence type="ECO:0000313" key="12">
    <source>
        <dbReference type="Proteomes" id="UP001501706"/>
    </source>
</evidence>
<dbReference type="Pfam" id="PF04290">
    <property type="entry name" value="DctQ"/>
    <property type="match status" value="1"/>
</dbReference>
<dbReference type="Proteomes" id="UP001501706">
    <property type="component" value="Unassembled WGS sequence"/>
</dbReference>
<evidence type="ECO:0000256" key="4">
    <source>
        <dbReference type="ARBA" id="ARBA00022519"/>
    </source>
</evidence>
<evidence type="ECO:0000256" key="8">
    <source>
        <dbReference type="ARBA" id="ARBA00038436"/>
    </source>
</evidence>
<comment type="function">
    <text evidence="9">Part of the tripartite ATP-independent periplasmic (TRAP) transport system.</text>
</comment>
<feature type="domain" description="Tripartite ATP-independent periplasmic transporters DctQ component" evidence="10">
    <location>
        <begin position="25"/>
        <end position="153"/>
    </location>
</feature>
<keyword evidence="6 9" id="KW-1133">Transmembrane helix</keyword>
<comment type="similarity">
    <text evidence="8 9">Belongs to the TRAP transporter small permease family.</text>
</comment>
<dbReference type="InterPro" id="IPR055348">
    <property type="entry name" value="DctQ"/>
</dbReference>
<evidence type="ECO:0000256" key="7">
    <source>
        <dbReference type="ARBA" id="ARBA00023136"/>
    </source>
</evidence>
<accession>A0ABN1D1V3</accession>
<reference evidence="11 12" key="1">
    <citation type="journal article" date="2019" name="Int. J. Syst. Evol. Microbiol.">
        <title>The Global Catalogue of Microorganisms (GCM) 10K type strain sequencing project: providing services to taxonomists for standard genome sequencing and annotation.</title>
        <authorList>
            <consortium name="The Broad Institute Genomics Platform"/>
            <consortium name="The Broad Institute Genome Sequencing Center for Infectious Disease"/>
            <person name="Wu L."/>
            <person name="Ma J."/>
        </authorList>
    </citation>
    <scope>NUCLEOTIDE SEQUENCE [LARGE SCALE GENOMIC DNA]</scope>
    <source>
        <strain evidence="11 12">JCM 14330</strain>
    </source>
</reference>
<dbReference type="PANTHER" id="PTHR35011:SF2">
    <property type="entry name" value="2,3-DIKETO-L-GULONATE TRAP TRANSPORTER SMALL PERMEASE PROTEIN YIAM"/>
    <property type="match status" value="1"/>
</dbReference>
<evidence type="ECO:0000256" key="6">
    <source>
        <dbReference type="ARBA" id="ARBA00022989"/>
    </source>
</evidence>
<protein>
    <recommendedName>
        <fullName evidence="9">TRAP transporter small permease protein</fullName>
    </recommendedName>
</protein>
<feature type="transmembrane region" description="Helical" evidence="9">
    <location>
        <begin position="12"/>
        <end position="36"/>
    </location>
</feature>
<dbReference type="EMBL" id="BAAAEN010000039">
    <property type="protein sequence ID" value="GAA0531976.1"/>
    <property type="molecule type" value="Genomic_DNA"/>
</dbReference>
<evidence type="ECO:0000256" key="3">
    <source>
        <dbReference type="ARBA" id="ARBA00022475"/>
    </source>
</evidence>
<comment type="caution">
    <text evidence="11">The sequence shown here is derived from an EMBL/GenBank/DDBJ whole genome shotgun (WGS) entry which is preliminary data.</text>
</comment>
<dbReference type="PANTHER" id="PTHR35011">
    <property type="entry name" value="2,3-DIKETO-L-GULONATE TRAP TRANSPORTER SMALL PERMEASE PROTEIN YIAM"/>
    <property type="match status" value="1"/>
</dbReference>
<feature type="transmembrane region" description="Helical" evidence="9">
    <location>
        <begin position="48"/>
        <end position="66"/>
    </location>
</feature>
<keyword evidence="7 9" id="KW-0472">Membrane</keyword>
<dbReference type="InterPro" id="IPR007387">
    <property type="entry name" value="TRAP_DctQ"/>
</dbReference>
<comment type="subcellular location">
    <subcellularLocation>
        <location evidence="1 9">Cell inner membrane</location>
        <topology evidence="1 9">Multi-pass membrane protein</topology>
    </subcellularLocation>
</comment>
<evidence type="ECO:0000256" key="2">
    <source>
        <dbReference type="ARBA" id="ARBA00022448"/>
    </source>
</evidence>
<comment type="subunit">
    <text evidence="9">The complex comprises the extracytoplasmic solute receptor protein and the two transmembrane proteins.</text>
</comment>
<keyword evidence="5 9" id="KW-0812">Transmembrane</keyword>
<name>A0ABN1D1V3_9BURK</name>
<keyword evidence="3" id="KW-1003">Cell membrane</keyword>
<gene>
    <name evidence="11" type="ORF">GCM10009097_56680</name>
</gene>
<evidence type="ECO:0000259" key="10">
    <source>
        <dbReference type="Pfam" id="PF04290"/>
    </source>
</evidence>
<keyword evidence="12" id="KW-1185">Reference proteome</keyword>
<evidence type="ECO:0000313" key="11">
    <source>
        <dbReference type="EMBL" id="GAA0531976.1"/>
    </source>
</evidence>
<evidence type="ECO:0000256" key="9">
    <source>
        <dbReference type="RuleBase" id="RU369079"/>
    </source>
</evidence>
<proteinExistence type="inferred from homology"/>
<keyword evidence="4 9" id="KW-0997">Cell inner membrane</keyword>
<feature type="transmembrane region" description="Helical" evidence="9">
    <location>
        <begin position="128"/>
        <end position="149"/>
    </location>
</feature>
<organism evidence="11 12">
    <name type="scientific">Pigmentiphaga daeguensis</name>
    <dbReference type="NCBI Taxonomy" id="414049"/>
    <lineage>
        <taxon>Bacteria</taxon>
        <taxon>Pseudomonadati</taxon>
        <taxon>Pseudomonadota</taxon>
        <taxon>Betaproteobacteria</taxon>
        <taxon>Burkholderiales</taxon>
        <taxon>Alcaligenaceae</taxon>
        <taxon>Pigmentiphaga</taxon>
    </lineage>
</organism>
<evidence type="ECO:0000256" key="1">
    <source>
        <dbReference type="ARBA" id="ARBA00004429"/>
    </source>
</evidence>
<sequence length="173" mass="19899">MYRKGFVRLQRGMEALCTLAFVAIFGISLLGIVMRYVFSMPLVWTDELAMVLLLWVVLLTDGLLLSDREQVRFDVVYDLCGPRGRRGIGLLASLAIGVTFLVSLPTIYDYVAFLWRERTSVLDWRLDAVFSCFVVYWVAVIVRAVIQFWQLLRPDWRERVADDAPEENSNILG</sequence>